<gene>
    <name evidence="4" type="primary">fliE</name>
    <name evidence="6" type="ORF">B0T45_09665</name>
</gene>
<feature type="region of interest" description="Disordered" evidence="5">
    <location>
        <begin position="23"/>
        <end position="42"/>
    </location>
</feature>
<keyword evidence="6" id="KW-0969">Cilium</keyword>
<evidence type="ECO:0000256" key="3">
    <source>
        <dbReference type="ARBA" id="ARBA00023143"/>
    </source>
</evidence>
<dbReference type="AlphaFoldDB" id="A0A1W0D247"/>
<dbReference type="Pfam" id="PF02049">
    <property type="entry name" value="FliE"/>
    <property type="match status" value="1"/>
</dbReference>
<dbReference type="RefSeq" id="WP_081555338.1">
    <property type="nucleotide sequence ID" value="NZ_MUKV01000009.1"/>
</dbReference>
<evidence type="ECO:0000256" key="5">
    <source>
        <dbReference type="SAM" id="MobiDB-lite"/>
    </source>
</evidence>
<dbReference type="Proteomes" id="UP000192721">
    <property type="component" value="Unassembled WGS sequence"/>
</dbReference>
<protein>
    <recommendedName>
        <fullName evidence="4">Flagellar hook-basal body complex protein FliE</fullName>
    </recommendedName>
</protein>
<dbReference type="HAMAP" id="MF_00724">
    <property type="entry name" value="FliE"/>
    <property type="match status" value="1"/>
</dbReference>
<keyword evidence="6" id="KW-0282">Flagellum</keyword>
<evidence type="ECO:0000256" key="2">
    <source>
        <dbReference type="ARBA" id="ARBA00009272"/>
    </source>
</evidence>
<dbReference type="GO" id="GO:0071973">
    <property type="term" value="P:bacterial-type flagellum-dependent cell motility"/>
    <property type="evidence" value="ECO:0007669"/>
    <property type="project" value="InterPro"/>
</dbReference>
<dbReference type="InterPro" id="IPR001624">
    <property type="entry name" value="FliE"/>
</dbReference>
<evidence type="ECO:0000256" key="4">
    <source>
        <dbReference type="HAMAP-Rule" id="MF_00724"/>
    </source>
</evidence>
<name>A0A1W0D247_9NEIS</name>
<evidence type="ECO:0000313" key="6">
    <source>
        <dbReference type="EMBL" id="OQS41081.1"/>
    </source>
</evidence>
<dbReference type="GO" id="GO:0003774">
    <property type="term" value="F:cytoskeletal motor activity"/>
    <property type="evidence" value="ECO:0007669"/>
    <property type="project" value="InterPro"/>
</dbReference>
<proteinExistence type="inferred from homology"/>
<comment type="subcellular location">
    <subcellularLocation>
        <location evidence="1 4">Bacterial flagellum basal body</location>
    </subcellularLocation>
</comment>
<keyword evidence="6" id="KW-0966">Cell projection</keyword>
<sequence length="113" mass="11998">MATNLGLMIHADRKQMLGEMAGMARSAPIAPPQHSEEPATTASFSDAMGAAIRDVDAQNRAASEKMADVDSGKSDDLVGAMLMSQEASLSFSMLMQVRNKLVGAVDDLIKMQL</sequence>
<comment type="similarity">
    <text evidence="2 4">Belongs to the FliE family.</text>
</comment>
<dbReference type="GO" id="GO:0009425">
    <property type="term" value="C:bacterial-type flagellum basal body"/>
    <property type="evidence" value="ECO:0007669"/>
    <property type="project" value="UniProtKB-SubCell"/>
</dbReference>
<dbReference type="PANTHER" id="PTHR34653:SF1">
    <property type="entry name" value="FLAGELLAR HOOK-BASAL BODY COMPLEX PROTEIN FLIE"/>
    <property type="match status" value="1"/>
</dbReference>
<dbReference type="PRINTS" id="PR01006">
    <property type="entry name" value="FLGHOOKFLIE"/>
</dbReference>
<organism evidence="6 7">
    <name type="scientific">Chromobacterium haemolyticum</name>
    <dbReference type="NCBI Taxonomy" id="394935"/>
    <lineage>
        <taxon>Bacteria</taxon>
        <taxon>Pseudomonadati</taxon>
        <taxon>Pseudomonadota</taxon>
        <taxon>Betaproteobacteria</taxon>
        <taxon>Neisseriales</taxon>
        <taxon>Chromobacteriaceae</taxon>
        <taxon>Chromobacterium</taxon>
    </lineage>
</organism>
<evidence type="ECO:0000256" key="1">
    <source>
        <dbReference type="ARBA" id="ARBA00004117"/>
    </source>
</evidence>
<dbReference type="GO" id="GO:0005198">
    <property type="term" value="F:structural molecule activity"/>
    <property type="evidence" value="ECO:0007669"/>
    <property type="project" value="InterPro"/>
</dbReference>
<keyword evidence="3 4" id="KW-0975">Bacterial flagellum</keyword>
<dbReference type="EMBL" id="MUKV01000009">
    <property type="protein sequence ID" value="OQS41081.1"/>
    <property type="molecule type" value="Genomic_DNA"/>
</dbReference>
<accession>A0A1W0D247</accession>
<evidence type="ECO:0000313" key="7">
    <source>
        <dbReference type="Proteomes" id="UP000192721"/>
    </source>
</evidence>
<comment type="caution">
    <text evidence="6">The sequence shown here is derived from an EMBL/GenBank/DDBJ whole genome shotgun (WGS) entry which is preliminary data.</text>
</comment>
<reference evidence="6 7" key="1">
    <citation type="submission" date="2017-02" db="EMBL/GenBank/DDBJ databases">
        <title>Chromobacterium haemolyticum H5244.</title>
        <authorList>
            <person name="Gulvik C.A."/>
        </authorList>
    </citation>
    <scope>NUCLEOTIDE SEQUENCE [LARGE SCALE GENOMIC DNA]</scope>
    <source>
        <strain evidence="6 7">H5244</strain>
    </source>
</reference>
<dbReference type="PANTHER" id="PTHR34653">
    <property type="match status" value="1"/>
</dbReference>